<accession>A0ACC2LR37</accession>
<sequence>MQMASLLPDIGNTQNAVEQEPYVDVEMEELMLISNVRRKRPGPSRSKKNAKITKFDDSLERIVIILEGEKNEEERKEEEMKEKERKDEERKEEERKEKERKEEEIKEKDKERKVEEMKQGFKKSEPKNKSMQHCGGEIRHLPTIPGAIMINHSHTTSHPKHLARIELFLDNSRGVGALGSAVGLYMVAGNLVERKFDLGVYSFNLDAEQGKVTVAGNVDPNTLVKKLQKKDKHAQLWSSRSPE</sequence>
<protein>
    <submittedName>
        <fullName evidence="1">Uncharacterized protein</fullName>
    </submittedName>
</protein>
<keyword evidence="2" id="KW-1185">Reference proteome</keyword>
<comment type="caution">
    <text evidence="1">The sequence shown here is derived from an EMBL/GenBank/DDBJ whole genome shotgun (WGS) entry which is preliminary data.</text>
</comment>
<dbReference type="Proteomes" id="UP001234297">
    <property type="component" value="Chromosome 3"/>
</dbReference>
<reference evidence="1 2" key="1">
    <citation type="journal article" date="2022" name="Hortic Res">
        <title>A haplotype resolved chromosomal level avocado genome allows analysis of novel avocado genes.</title>
        <authorList>
            <person name="Nath O."/>
            <person name="Fletcher S.J."/>
            <person name="Hayward A."/>
            <person name="Shaw L.M."/>
            <person name="Masouleh A.K."/>
            <person name="Furtado A."/>
            <person name="Henry R.J."/>
            <person name="Mitter N."/>
        </authorList>
    </citation>
    <scope>NUCLEOTIDE SEQUENCE [LARGE SCALE GENOMIC DNA]</scope>
    <source>
        <strain evidence="2">cv. Hass</strain>
    </source>
</reference>
<organism evidence="1 2">
    <name type="scientific">Persea americana</name>
    <name type="common">Avocado</name>
    <dbReference type="NCBI Taxonomy" id="3435"/>
    <lineage>
        <taxon>Eukaryota</taxon>
        <taxon>Viridiplantae</taxon>
        <taxon>Streptophyta</taxon>
        <taxon>Embryophyta</taxon>
        <taxon>Tracheophyta</taxon>
        <taxon>Spermatophyta</taxon>
        <taxon>Magnoliopsida</taxon>
        <taxon>Magnoliidae</taxon>
        <taxon>Laurales</taxon>
        <taxon>Lauraceae</taxon>
        <taxon>Persea</taxon>
    </lineage>
</organism>
<evidence type="ECO:0000313" key="2">
    <source>
        <dbReference type="Proteomes" id="UP001234297"/>
    </source>
</evidence>
<name>A0ACC2LR37_PERAE</name>
<evidence type="ECO:0000313" key="1">
    <source>
        <dbReference type="EMBL" id="KAJ8635504.1"/>
    </source>
</evidence>
<dbReference type="EMBL" id="CM056811">
    <property type="protein sequence ID" value="KAJ8635504.1"/>
    <property type="molecule type" value="Genomic_DNA"/>
</dbReference>
<gene>
    <name evidence="1" type="ORF">MRB53_009771</name>
</gene>
<proteinExistence type="predicted"/>